<gene>
    <name evidence="2" type="ORF">APR42_07850</name>
</gene>
<feature type="region of interest" description="Disordered" evidence="1">
    <location>
        <begin position="1"/>
        <end position="22"/>
    </location>
</feature>
<evidence type="ECO:0000313" key="3">
    <source>
        <dbReference type="Proteomes" id="UP000051643"/>
    </source>
</evidence>
<name>A0A0Q9ZJW3_9FLAO</name>
<protein>
    <submittedName>
        <fullName evidence="2">Uncharacterized protein</fullName>
    </submittedName>
</protein>
<feature type="compositionally biased region" description="Basic and acidic residues" evidence="1">
    <location>
        <begin position="1"/>
        <end position="10"/>
    </location>
</feature>
<dbReference type="Proteomes" id="UP000051643">
    <property type="component" value="Unassembled WGS sequence"/>
</dbReference>
<feature type="compositionally biased region" description="Basic and acidic residues" evidence="1">
    <location>
        <begin position="78"/>
        <end position="95"/>
    </location>
</feature>
<keyword evidence="3" id="KW-1185">Reference proteome</keyword>
<dbReference type="AlphaFoldDB" id="A0A0Q9ZJW3"/>
<proteinExistence type="predicted"/>
<dbReference type="STRING" id="270918.APR42_07850"/>
<evidence type="ECO:0000313" key="2">
    <source>
        <dbReference type="EMBL" id="KRG28675.1"/>
    </source>
</evidence>
<feature type="region of interest" description="Disordered" evidence="1">
    <location>
        <begin position="76"/>
        <end position="101"/>
    </location>
</feature>
<comment type="caution">
    <text evidence="2">The sequence shown here is derived from an EMBL/GenBank/DDBJ whole genome shotgun (WGS) entry which is preliminary data.</text>
</comment>
<organism evidence="2 3">
    <name type="scientific">Salegentibacter mishustinae</name>
    <dbReference type="NCBI Taxonomy" id="270918"/>
    <lineage>
        <taxon>Bacteria</taxon>
        <taxon>Pseudomonadati</taxon>
        <taxon>Bacteroidota</taxon>
        <taxon>Flavobacteriia</taxon>
        <taxon>Flavobacteriales</taxon>
        <taxon>Flavobacteriaceae</taxon>
        <taxon>Salegentibacter</taxon>
    </lineage>
</organism>
<accession>A0A0Q9ZJW3</accession>
<evidence type="ECO:0000256" key="1">
    <source>
        <dbReference type="SAM" id="MobiDB-lite"/>
    </source>
</evidence>
<dbReference type="OrthoDB" id="1453154at2"/>
<reference evidence="2" key="1">
    <citation type="submission" date="2015-10" db="EMBL/GenBank/DDBJ databases">
        <title>Draft genome sequence of Salegentibacter mishustinae KCTC 12263.</title>
        <authorList>
            <person name="Lin W."/>
            <person name="Zheng Q."/>
        </authorList>
    </citation>
    <scope>NUCLEOTIDE SEQUENCE [LARGE SCALE GENOMIC DNA]</scope>
    <source>
        <strain evidence="2">KCTC 12263</strain>
    </source>
</reference>
<sequence length="101" mass="11427">MTSNKKDIGKLLRKHGYSTPKNSDEIKAFEKKFSDGYVTPKRWPDIADIISGNKSSAKVISIEKSENKASKNLAMAARDGKKISEKDRQQMNKDKRNAKKK</sequence>
<dbReference type="EMBL" id="LKTP01000023">
    <property type="protein sequence ID" value="KRG28675.1"/>
    <property type="molecule type" value="Genomic_DNA"/>
</dbReference>
<dbReference type="RefSeq" id="WP_013073379.1">
    <property type="nucleotide sequence ID" value="NZ_BMWR01000001.1"/>
</dbReference>